<feature type="transmembrane region" description="Helical" evidence="2">
    <location>
        <begin position="340"/>
        <end position="361"/>
    </location>
</feature>
<comment type="caution">
    <text evidence="3">The sequence shown here is derived from an EMBL/GenBank/DDBJ whole genome shotgun (WGS) entry which is preliminary data.</text>
</comment>
<protein>
    <submittedName>
        <fullName evidence="3">Uncharacterized protein</fullName>
    </submittedName>
</protein>
<evidence type="ECO:0000256" key="2">
    <source>
        <dbReference type="SAM" id="Phobius"/>
    </source>
</evidence>
<accession>A0A9K3GEP8</accession>
<feature type="transmembrane region" description="Helical" evidence="2">
    <location>
        <begin position="205"/>
        <end position="227"/>
    </location>
</feature>
<feature type="transmembrane region" description="Helical" evidence="2">
    <location>
        <begin position="34"/>
        <end position="50"/>
    </location>
</feature>
<dbReference type="AlphaFoldDB" id="A0A9K3GEP8"/>
<feature type="transmembrane region" description="Helical" evidence="2">
    <location>
        <begin position="466"/>
        <end position="487"/>
    </location>
</feature>
<name>A0A9K3GEP8_9EUKA</name>
<proteinExistence type="predicted"/>
<dbReference type="Proteomes" id="UP000265618">
    <property type="component" value="Unassembled WGS sequence"/>
</dbReference>
<organism evidence="3 4">
    <name type="scientific">Kipferlia bialata</name>
    <dbReference type="NCBI Taxonomy" id="797122"/>
    <lineage>
        <taxon>Eukaryota</taxon>
        <taxon>Metamonada</taxon>
        <taxon>Carpediemonas-like organisms</taxon>
        <taxon>Kipferlia</taxon>
    </lineage>
</organism>
<feature type="region of interest" description="Disordered" evidence="1">
    <location>
        <begin position="536"/>
        <end position="567"/>
    </location>
</feature>
<feature type="transmembrane region" description="Helical" evidence="2">
    <location>
        <begin position="115"/>
        <end position="137"/>
    </location>
</feature>
<dbReference type="EMBL" id="BDIP01000013">
    <property type="protein sequence ID" value="GIQ79481.1"/>
    <property type="molecule type" value="Genomic_DNA"/>
</dbReference>
<evidence type="ECO:0000313" key="3">
    <source>
        <dbReference type="EMBL" id="GIQ79481.1"/>
    </source>
</evidence>
<reference evidence="3 4" key="1">
    <citation type="journal article" date="2018" name="PLoS ONE">
        <title>The draft genome of Kipferlia bialata reveals reductive genome evolution in fornicate parasites.</title>
        <authorList>
            <person name="Tanifuji G."/>
            <person name="Takabayashi S."/>
            <person name="Kume K."/>
            <person name="Takagi M."/>
            <person name="Nakayama T."/>
            <person name="Kamikawa R."/>
            <person name="Inagaki Y."/>
            <person name="Hashimoto T."/>
        </authorList>
    </citation>
    <scope>NUCLEOTIDE SEQUENCE [LARGE SCALE GENOMIC DNA]</scope>
    <source>
        <strain evidence="3">NY0173</strain>
    </source>
</reference>
<evidence type="ECO:0000256" key="1">
    <source>
        <dbReference type="SAM" id="MobiDB-lite"/>
    </source>
</evidence>
<keyword evidence="2" id="KW-1133">Transmembrane helix</keyword>
<keyword evidence="2" id="KW-0472">Membrane</keyword>
<gene>
    <name evidence="3" type="ORF">KIPB_000129</name>
</gene>
<sequence>MIASPLGKVLHDIHALVFPPPQAHGPKRLVSMDFARGLAILGMLFAHTTGGSADTHWYLEMDTLAKKLTILLFIPTVIFSGWRGFFIQVSGTVFGYVQVANAVKQLSKGAARYRAYCISLFARYVSSMVILFGLVAVQQWLRGVWYQCIPDNEVFWLYRWYQMGQVESNPLSFFAIAFPLLVLVLALVVPLCLSVIRRVAPKGVSALRTSLVLAGAFYTLSLVIPLFTEPVREWVRRYRGWTRYEYATTRDTSIDTTRMGYYSLLWPHALSGWLVGVFPFFGSILQGVAVGVVLRHCADTRGETAVAATPASGAVPVDGDNVESASPPLESPSSARVLSLLWWSAIPYAVMAVITTVYYGLDMLVTSPDVADQEVPVDLAFNFMSVPQYYLLSSLETLMLTWFIYLFERTDRQTAVNRTRATLWVRRFSTMSLSVFALEFCVDGPVSYPLRFMDENIIGWMNSRDSLAIVLRAVLTLGAWLVLSVCLDTIEYRFTADWFLTRVGCIVAGKDGSDPLSWQHTRCVPIVALETTPIKSSPSASASASLSPLDTPVPVSPVAEEARERRQ</sequence>
<dbReference type="OrthoDB" id="10252290at2759"/>
<feature type="transmembrane region" description="Helical" evidence="2">
    <location>
        <begin position="171"/>
        <end position="193"/>
    </location>
</feature>
<evidence type="ECO:0000313" key="4">
    <source>
        <dbReference type="Proteomes" id="UP000265618"/>
    </source>
</evidence>
<feature type="transmembrane region" description="Helical" evidence="2">
    <location>
        <begin position="70"/>
        <end position="94"/>
    </location>
</feature>
<feature type="transmembrane region" description="Helical" evidence="2">
    <location>
        <begin position="428"/>
        <end position="446"/>
    </location>
</feature>
<feature type="transmembrane region" description="Helical" evidence="2">
    <location>
        <begin position="389"/>
        <end position="407"/>
    </location>
</feature>
<keyword evidence="2" id="KW-0812">Transmembrane</keyword>
<feature type="compositionally biased region" description="Low complexity" evidence="1">
    <location>
        <begin position="536"/>
        <end position="549"/>
    </location>
</feature>
<keyword evidence="4" id="KW-1185">Reference proteome</keyword>
<feature type="transmembrane region" description="Helical" evidence="2">
    <location>
        <begin position="270"/>
        <end position="294"/>
    </location>
</feature>